<evidence type="ECO:0000313" key="18">
    <source>
        <dbReference type="EMBL" id="WNQ09902.1"/>
    </source>
</evidence>
<dbReference type="InterPro" id="IPR010559">
    <property type="entry name" value="Sig_transdc_His_kin_internal"/>
</dbReference>
<dbReference type="InterPro" id="IPR033479">
    <property type="entry name" value="dCache_1"/>
</dbReference>
<evidence type="ECO:0000256" key="4">
    <source>
        <dbReference type="ARBA" id="ARBA00022475"/>
    </source>
</evidence>
<dbReference type="Pfam" id="PF00672">
    <property type="entry name" value="HAMP"/>
    <property type="match status" value="1"/>
</dbReference>
<comment type="catalytic activity">
    <reaction evidence="1">
        <text>ATP + protein L-histidine = ADP + protein N-phospho-L-histidine.</text>
        <dbReference type="EC" id="2.7.13.3"/>
    </reaction>
</comment>
<dbReference type="Pfam" id="PF02518">
    <property type="entry name" value="HATPase_c"/>
    <property type="match status" value="1"/>
</dbReference>
<evidence type="ECO:0000256" key="3">
    <source>
        <dbReference type="ARBA" id="ARBA00012438"/>
    </source>
</evidence>
<dbReference type="InterPro" id="IPR003594">
    <property type="entry name" value="HATPase_dom"/>
</dbReference>
<feature type="transmembrane region" description="Helical" evidence="15">
    <location>
        <begin position="9"/>
        <end position="30"/>
    </location>
</feature>
<dbReference type="PANTHER" id="PTHR34220:SF11">
    <property type="entry name" value="SENSOR PROTEIN KINASE HPTS"/>
    <property type="match status" value="1"/>
</dbReference>
<dbReference type="PRINTS" id="PR00344">
    <property type="entry name" value="BCTRLSENSOR"/>
</dbReference>
<dbReference type="KEGG" id="paun:MJA45_20080"/>
<sequence>MRSSLSRQVFVYFLIVIVLSLASVGIVSYLQSSRALDRQMEKYIAQMITNASYQTDLYLETYEDVSSSILSSWDVKYFLDMAPDDSYAYFYYSSQIKRYAVEPVFIQYPQINQIYLIGQNGRAVLNDNSVDLESRLQWLWDNTPVNGEVAVLNNRLRADQSNVITLARRIRGFSSYEPSGVLAIELKVQELSRIWQHMDLGENGYFFILDADGRYVYHPDDSRIGSFPEEDIRTKLMEGDGSFVEKADGEKRLFVTRSSGESGWRLTVSMPVQELRAPVLTIRTTTFTVGLLTLGAALWLAYRFGDSIVAPIRRLKEGMRETEKGNWSRIEEVERSDEIGGLVHSYNVMVTRLSQMIEKVYEAELANQKAALVLQETELERQQAEFQALQLQINPHFLYNTLATVNGYAIVQHSNEISEMVEAMAFMLRYSIQTNLEQITIANELNHIRNYLIILKHRIGREFELDVAIPPKLLLEKCVRLTLQPLVENAFQHAFPDGIEEGHYIRIDARTKDGCFQVMVEDNGAGMAPERLRNLQDRLSQNRLAEPPSDTVYHRGGIGLMNVHRRIQLVFGEQYGLSLESKEGQGTRMTMTMPEQILSRRKLA</sequence>
<keyword evidence="8" id="KW-0547">Nucleotide-binding</keyword>
<feature type="domain" description="HAMP" evidence="17">
    <location>
        <begin position="306"/>
        <end position="358"/>
    </location>
</feature>
<dbReference type="EMBL" id="CP130318">
    <property type="protein sequence ID" value="WNQ09902.1"/>
    <property type="molecule type" value="Genomic_DNA"/>
</dbReference>
<evidence type="ECO:0000256" key="8">
    <source>
        <dbReference type="ARBA" id="ARBA00022741"/>
    </source>
</evidence>
<dbReference type="Gene3D" id="3.30.450.20">
    <property type="entry name" value="PAS domain"/>
    <property type="match status" value="1"/>
</dbReference>
<dbReference type="GO" id="GO:0000155">
    <property type="term" value="F:phosphorelay sensor kinase activity"/>
    <property type="evidence" value="ECO:0007669"/>
    <property type="project" value="InterPro"/>
</dbReference>
<name>A0AA96LDY6_9BACL</name>
<dbReference type="InterPro" id="IPR005467">
    <property type="entry name" value="His_kinase_dom"/>
</dbReference>
<dbReference type="InterPro" id="IPR036890">
    <property type="entry name" value="HATPase_C_sf"/>
</dbReference>
<dbReference type="AlphaFoldDB" id="A0AA96LDY6"/>
<dbReference type="GO" id="GO:0005886">
    <property type="term" value="C:plasma membrane"/>
    <property type="evidence" value="ECO:0007669"/>
    <property type="project" value="UniProtKB-SubCell"/>
</dbReference>
<accession>A0AA96LDY6</accession>
<keyword evidence="19" id="KW-1185">Reference proteome</keyword>
<feature type="domain" description="Histidine kinase" evidence="16">
    <location>
        <begin position="410"/>
        <end position="597"/>
    </location>
</feature>
<evidence type="ECO:0000259" key="16">
    <source>
        <dbReference type="PROSITE" id="PS50109"/>
    </source>
</evidence>
<dbReference type="Gene3D" id="6.10.340.10">
    <property type="match status" value="1"/>
</dbReference>
<feature type="coiled-coil region" evidence="14">
    <location>
        <begin position="365"/>
        <end position="394"/>
    </location>
</feature>
<dbReference type="PROSITE" id="PS50885">
    <property type="entry name" value="HAMP"/>
    <property type="match status" value="1"/>
</dbReference>
<evidence type="ECO:0000256" key="12">
    <source>
        <dbReference type="ARBA" id="ARBA00023012"/>
    </source>
</evidence>
<keyword evidence="11 15" id="KW-1133">Transmembrane helix</keyword>
<evidence type="ECO:0000256" key="1">
    <source>
        <dbReference type="ARBA" id="ARBA00000085"/>
    </source>
</evidence>
<dbReference type="InterPro" id="IPR050640">
    <property type="entry name" value="Bact_2-comp_sensor_kinase"/>
</dbReference>
<keyword evidence="9 18" id="KW-0418">Kinase</keyword>
<keyword evidence="12" id="KW-0902">Two-component regulatory system</keyword>
<keyword evidence="13 15" id="KW-0472">Membrane</keyword>
<dbReference type="Gene3D" id="3.30.565.10">
    <property type="entry name" value="Histidine kinase-like ATPase, C-terminal domain"/>
    <property type="match status" value="1"/>
</dbReference>
<evidence type="ECO:0000256" key="14">
    <source>
        <dbReference type="SAM" id="Coils"/>
    </source>
</evidence>
<dbReference type="SMART" id="SM00387">
    <property type="entry name" value="HATPase_c"/>
    <property type="match status" value="1"/>
</dbReference>
<evidence type="ECO:0000256" key="13">
    <source>
        <dbReference type="ARBA" id="ARBA00023136"/>
    </source>
</evidence>
<keyword evidence="7 15" id="KW-0812">Transmembrane</keyword>
<evidence type="ECO:0000256" key="6">
    <source>
        <dbReference type="ARBA" id="ARBA00022679"/>
    </source>
</evidence>
<reference evidence="18 19" key="1">
    <citation type="submission" date="2022-02" db="EMBL/GenBank/DDBJ databases">
        <title>Paenibacillus sp. MBLB1776 Whole Genome Shotgun Sequencing.</title>
        <authorList>
            <person name="Hwang C.Y."/>
            <person name="Cho E.-S."/>
            <person name="Seo M.-J."/>
        </authorList>
    </citation>
    <scope>NUCLEOTIDE SEQUENCE [LARGE SCALE GENOMIC DNA]</scope>
    <source>
        <strain evidence="18 19">MBLB1776</strain>
    </source>
</reference>
<dbReference type="Pfam" id="PF02743">
    <property type="entry name" value="dCache_1"/>
    <property type="match status" value="1"/>
</dbReference>
<dbReference type="SUPFAM" id="SSF158472">
    <property type="entry name" value="HAMP domain-like"/>
    <property type="match status" value="1"/>
</dbReference>
<evidence type="ECO:0000256" key="15">
    <source>
        <dbReference type="SAM" id="Phobius"/>
    </source>
</evidence>
<dbReference type="CDD" id="cd12912">
    <property type="entry name" value="PDC2_MCP_like"/>
    <property type="match status" value="1"/>
</dbReference>
<gene>
    <name evidence="18" type="ORF">MJA45_20080</name>
</gene>
<evidence type="ECO:0000256" key="5">
    <source>
        <dbReference type="ARBA" id="ARBA00022553"/>
    </source>
</evidence>
<protein>
    <recommendedName>
        <fullName evidence="3">histidine kinase</fullName>
        <ecNumber evidence="3">2.7.13.3</ecNumber>
    </recommendedName>
</protein>
<dbReference type="SUPFAM" id="SSF55874">
    <property type="entry name" value="ATPase domain of HSP90 chaperone/DNA topoisomerase II/histidine kinase"/>
    <property type="match status" value="1"/>
</dbReference>
<dbReference type="GO" id="GO:0005524">
    <property type="term" value="F:ATP binding"/>
    <property type="evidence" value="ECO:0007669"/>
    <property type="project" value="UniProtKB-KW"/>
</dbReference>
<organism evidence="18 19">
    <name type="scientific">Paenibacillus aurantius</name>
    <dbReference type="NCBI Taxonomy" id="2918900"/>
    <lineage>
        <taxon>Bacteria</taxon>
        <taxon>Bacillati</taxon>
        <taxon>Bacillota</taxon>
        <taxon>Bacilli</taxon>
        <taxon>Bacillales</taxon>
        <taxon>Paenibacillaceae</taxon>
        <taxon>Paenibacillus</taxon>
    </lineage>
</organism>
<evidence type="ECO:0000256" key="2">
    <source>
        <dbReference type="ARBA" id="ARBA00004651"/>
    </source>
</evidence>
<keyword evidence="10" id="KW-0067">ATP-binding</keyword>
<keyword evidence="14" id="KW-0175">Coiled coil</keyword>
<dbReference type="PROSITE" id="PS50109">
    <property type="entry name" value="HIS_KIN"/>
    <property type="match status" value="1"/>
</dbReference>
<dbReference type="InterPro" id="IPR004358">
    <property type="entry name" value="Sig_transdc_His_kin-like_C"/>
</dbReference>
<dbReference type="EC" id="2.7.13.3" evidence="3"/>
<evidence type="ECO:0000256" key="7">
    <source>
        <dbReference type="ARBA" id="ARBA00022692"/>
    </source>
</evidence>
<proteinExistence type="predicted"/>
<keyword evidence="6 18" id="KW-0808">Transferase</keyword>
<dbReference type="Pfam" id="PF06580">
    <property type="entry name" value="His_kinase"/>
    <property type="match status" value="1"/>
</dbReference>
<dbReference type="InterPro" id="IPR003660">
    <property type="entry name" value="HAMP_dom"/>
</dbReference>
<keyword evidence="5" id="KW-0597">Phosphoprotein</keyword>
<dbReference type="PANTHER" id="PTHR34220">
    <property type="entry name" value="SENSOR HISTIDINE KINASE YPDA"/>
    <property type="match status" value="1"/>
</dbReference>
<dbReference type="CDD" id="cd06225">
    <property type="entry name" value="HAMP"/>
    <property type="match status" value="1"/>
</dbReference>
<evidence type="ECO:0000313" key="19">
    <source>
        <dbReference type="Proteomes" id="UP001305702"/>
    </source>
</evidence>
<evidence type="ECO:0000256" key="10">
    <source>
        <dbReference type="ARBA" id="ARBA00022840"/>
    </source>
</evidence>
<comment type="subcellular location">
    <subcellularLocation>
        <location evidence="2">Cell membrane</location>
        <topology evidence="2">Multi-pass membrane protein</topology>
    </subcellularLocation>
</comment>
<keyword evidence="4" id="KW-1003">Cell membrane</keyword>
<dbReference type="SMART" id="SM00304">
    <property type="entry name" value="HAMP"/>
    <property type="match status" value="1"/>
</dbReference>
<evidence type="ECO:0000256" key="9">
    <source>
        <dbReference type="ARBA" id="ARBA00022777"/>
    </source>
</evidence>
<evidence type="ECO:0000256" key="11">
    <source>
        <dbReference type="ARBA" id="ARBA00022989"/>
    </source>
</evidence>
<evidence type="ECO:0000259" key="17">
    <source>
        <dbReference type="PROSITE" id="PS50885"/>
    </source>
</evidence>
<dbReference type="Proteomes" id="UP001305702">
    <property type="component" value="Chromosome"/>
</dbReference>